<evidence type="ECO:0000256" key="1">
    <source>
        <dbReference type="SAM" id="SignalP"/>
    </source>
</evidence>
<feature type="chain" id="PRO_5019301509" evidence="1">
    <location>
        <begin position="16"/>
        <end position="57"/>
    </location>
</feature>
<comment type="caution">
    <text evidence="2">The sequence shown here is derived from an EMBL/GenBank/DDBJ whole genome shotgun (WGS) entry which is preliminary data.</text>
</comment>
<dbReference type="AlphaFoldDB" id="A0A420I1Q2"/>
<feature type="signal peptide" evidence="1">
    <location>
        <begin position="1"/>
        <end position="15"/>
    </location>
</feature>
<evidence type="ECO:0000313" key="2">
    <source>
        <dbReference type="EMBL" id="RKF63577.1"/>
    </source>
</evidence>
<sequence>MEILLSQLMIKLWLSANSTLYLVGVKKWIQNVSTTFRVNRTCESCRYRLYDYPYLSQ</sequence>
<protein>
    <submittedName>
        <fullName evidence="2">Uncharacterized protein</fullName>
    </submittedName>
</protein>
<keyword evidence="3" id="KW-1185">Reference proteome</keyword>
<keyword evidence="1" id="KW-0732">Signal</keyword>
<accession>A0A420I1Q2</accession>
<organism evidence="2 3">
    <name type="scientific">Erysiphe neolycopersici</name>
    <dbReference type="NCBI Taxonomy" id="212602"/>
    <lineage>
        <taxon>Eukaryota</taxon>
        <taxon>Fungi</taxon>
        <taxon>Dikarya</taxon>
        <taxon>Ascomycota</taxon>
        <taxon>Pezizomycotina</taxon>
        <taxon>Leotiomycetes</taxon>
        <taxon>Erysiphales</taxon>
        <taxon>Erysiphaceae</taxon>
        <taxon>Erysiphe</taxon>
    </lineage>
</organism>
<dbReference type="Proteomes" id="UP000286134">
    <property type="component" value="Unassembled WGS sequence"/>
</dbReference>
<evidence type="ECO:0000313" key="3">
    <source>
        <dbReference type="Proteomes" id="UP000286134"/>
    </source>
</evidence>
<proteinExistence type="predicted"/>
<reference evidence="2 3" key="1">
    <citation type="journal article" date="2018" name="BMC Genomics">
        <title>Comparative genome analyses reveal sequence features reflecting distinct modes of host-adaptation between dicot and monocot powdery mildew.</title>
        <authorList>
            <person name="Wu Y."/>
            <person name="Ma X."/>
            <person name="Pan Z."/>
            <person name="Kale S.D."/>
            <person name="Song Y."/>
            <person name="King H."/>
            <person name="Zhang Q."/>
            <person name="Presley C."/>
            <person name="Deng X."/>
            <person name="Wei C.I."/>
            <person name="Xiao S."/>
        </authorList>
    </citation>
    <scope>NUCLEOTIDE SEQUENCE [LARGE SCALE GENOMIC DNA]</scope>
    <source>
        <strain evidence="2">UMSG2</strain>
    </source>
</reference>
<dbReference type="EMBL" id="MCFK01002479">
    <property type="protein sequence ID" value="RKF63577.1"/>
    <property type="molecule type" value="Genomic_DNA"/>
</dbReference>
<name>A0A420I1Q2_9PEZI</name>
<gene>
    <name evidence="2" type="ORF">OnM2_c2065o63</name>
</gene>